<accession>A0A9N7P135</accession>
<name>A0A9N7P135_STRHE</name>
<evidence type="ECO:0000313" key="1">
    <source>
        <dbReference type="EMBL" id="CAA0843094.1"/>
    </source>
</evidence>
<dbReference type="PANTHER" id="PTHR48449:SF1">
    <property type="entry name" value="DUF1985 DOMAIN-CONTAINING PROTEIN"/>
    <property type="match status" value="1"/>
</dbReference>
<comment type="caution">
    <text evidence="1">The sequence shown here is derived from an EMBL/GenBank/DDBJ whole genome shotgun (WGS) entry which is preliminary data.</text>
</comment>
<reference evidence="1" key="1">
    <citation type="submission" date="2019-12" db="EMBL/GenBank/DDBJ databases">
        <authorList>
            <person name="Scholes J."/>
        </authorList>
    </citation>
    <scope>NUCLEOTIDE SEQUENCE</scope>
</reference>
<evidence type="ECO:0000313" key="2">
    <source>
        <dbReference type="Proteomes" id="UP001153555"/>
    </source>
</evidence>
<dbReference type="PANTHER" id="PTHR48449">
    <property type="entry name" value="DUF1985 DOMAIN-CONTAINING PROTEIN"/>
    <property type="match status" value="1"/>
</dbReference>
<gene>
    <name evidence="1" type="ORF">SHERM_08948</name>
</gene>
<dbReference type="EMBL" id="CACSLK010034598">
    <property type="protein sequence ID" value="CAA0843094.1"/>
    <property type="molecule type" value="Genomic_DNA"/>
</dbReference>
<dbReference type="AlphaFoldDB" id="A0A9N7P135"/>
<sequence length="352" mass="39922">MGSQDSFRIDRCYTDMVDNPDCDDYSWGTDVFEFTLHYLKKSIHTREQMHIFQKAERGGYLYRCYGLILALQTWFYEVCDTTEGVVSTYVGVHDIPRIIKWEVRDTYTRIFMEMTFSNLHHSKFNNIVPTEVEKQTLLLDSFFQKKKNEFTPNDIPSSGTPQHPNESDVITRLSTITSELESLKQAFFDFSRRVFAEFDFFKEKLLVGVKSPGRILRIESEALQKSAKDNVGVKSPGRVLRTKSEALQKSATDKPGHIEINVVGAGVNLGPVGKHGVGDRVIPENVDKNASEKVVNPGHVEKNVPGKNSCPFAVDFDITVSGKVYTKNYNDWIAEGLLKCSPRKVANGYVKQ</sequence>
<dbReference type="Proteomes" id="UP001153555">
    <property type="component" value="Unassembled WGS sequence"/>
</dbReference>
<organism evidence="1 2">
    <name type="scientific">Striga hermonthica</name>
    <name type="common">Purple witchweed</name>
    <name type="synonym">Buchnera hermonthica</name>
    <dbReference type="NCBI Taxonomy" id="68872"/>
    <lineage>
        <taxon>Eukaryota</taxon>
        <taxon>Viridiplantae</taxon>
        <taxon>Streptophyta</taxon>
        <taxon>Embryophyta</taxon>
        <taxon>Tracheophyta</taxon>
        <taxon>Spermatophyta</taxon>
        <taxon>Magnoliopsida</taxon>
        <taxon>eudicotyledons</taxon>
        <taxon>Gunneridae</taxon>
        <taxon>Pentapetalae</taxon>
        <taxon>asterids</taxon>
        <taxon>lamiids</taxon>
        <taxon>Lamiales</taxon>
        <taxon>Orobanchaceae</taxon>
        <taxon>Buchnereae</taxon>
        <taxon>Striga</taxon>
    </lineage>
</organism>
<protein>
    <submittedName>
        <fullName evidence="1">Uncharacterized protein</fullName>
    </submittedName>
</protein>
<keyword evidence="2" id="KW-1185">Reference proteome</keyword>
<dbReference type="OrthoDB" id="1301943at2759"/>
<proteinExistence type="predicted"/>